<evidence type="ECO:0000313" key="6">
    <source>
        <dbReference type="EMBL" id="KMZ56414.1"/>
    </source>
</evidence>
<comment type="caution">
    <text evidence="6">The sequence shown here is derived from an EMBL/GenBank/DDBJ whole genome shotgun (WGS) entry which is preliminary data.</text>
</comment>
<dbReference type="PANTHER" id="PTHR32295:SF45">
    <property type="entry name" value="PROTEIN IQ-DOMAIN 19"/>
    <property type="match status" value="1"/>
</dbReference>
<comment type="subunit">
    <text evidence="3">Binds to multiple calmodulin (CaM) in the presence of Ca(2+) and CaM-like proteins.</text>
</comment>
<evidence type="ECO:0000256" key="4">
    <source>
        <dbReference type="SAM" id="MobiDB-lite"/>
    </source>
</evidence>
<dbReference type="Proteomes" id="UP000036987">
    <property type="component" value="Unassembled WGS sequence"/>
</dbReference>
<dbReference type="InterPro" id="IPR025064">
    <property type="entry name" value="DUF4005"/>
</dbReference>
<reference evidence="7" key="1">
    <citation type="journal article" date="2016" name="Nature">
        <title>The genome of the seagrass Zostera marina reveals angiosperm adaptation to the sea.</title>
        <authorList>
            <person name="Olsen J.L."/>
            <person name="Rouze P."/>
            <person name="Verhelst B."/>
            <person name="Lin Y.-C."/>
            <person name="Bayer T."/>
            <person name="Collen J."/>
            <person name="Dattolo E."/>
            <person name="De Paoli E."/>
            <person name="Dittami S."/>
            <person name="Maumus F."/>
            <person name="Michel G."/>
            <person name="Kersting A."/>
            <person name="Lauritano C."/>
            <person name="Lohaus R."/>
            <person name="Toepel M."/>
            <person name="Tonon T."/>
            <person name="Vanneste K."/>
            <person name="Amirebrahimi M."/>
            <person name="Brakel J."/>
            <person name="Bostroem C."/>
            <person name="Chovatia M."/>
            <person name="Grimwood J."/>
            <person name="Jenkins J.W."/>
            <person name="Jueterbock A."/>
            <person name="Mraz A."/>
            <person name="Stam W.T."/>
            <person name="Tice H."/>
            <person name="Bornberg-Bauer E."/>
            <person name="Green P.J."/>
            <person name="Pearson G.A."/>
            <person name="Procaccini G."/>
            <person name="Duarte C.M."/>
            <person name="Schmutz J."/>
            <person name="Reusch T.B.H."/>
            <person name="Van de Peer Y."/>
        </authorList>
    </citation>
    <scope>NUCLEOTIDE SEQUENCE [LARGE SCALE GENOMIC DNA]</scope>
    <source>
        <strain evidence="7">cv. Finnish</strain>
    </source>
</reference>
<organism evidence="6 7">
    <name type="scientific">Zostera marina</name>
    <name type="common">Eelgrass</name>
    <dbReference type="NCBI Taxonomy" id="29655"/>
    <lineage>
        <taxon>Eukaryota</taxon>
        <taxon>Viridiplantae</taxon>
        <taxon>Streptophyta</taxon>
        <taxon>Embryophyta</taxon>
        <taxon>Tracheophyta</taxon>
        <taxon>Spermatophyta</taxon>
        <taxon>Magnoliopsida</taxon>
        <taxon>Liliopsida</taxon>
        <taxon>Zosteraceae</taxon>
        <taxon>Zostera</taxon>
    </lineage>
</organism>
<dbReference type="Pfam" id="PF00612">
    <property type="entry name" value="IQ"/>
    <property type="match status" value="2"/>
</dbReference>
<dbReference type="InterPro" id="IPR000048">
    <property type="entry name" value="IQ_motif_EF-hand-BS"/>
</dbReference>
<dbReference type="OrthoDB" id="685302at2759"/>
<dbReference type="EMBL" id="LFYR01002184">
    <property type="protein sequence ID" value="KMZ56414.1"/>
    <property type="molecule type" value="Genomic_DNA"/>
</dbReference>
<name>A0A0K9NI25_ZOSMR</name>
<accession>A0A0K9NI25</accession>
<sequence length="338" mass="38342">MFRFFCQLPKYALICSSAFGSGPRGGMDRAGRWLRSFLGGKKEQVANEENKKKKKQAAVPAPTGKERRRWSFRRSVDGNRMKEVKSTSATVSETEYEQKRRQHALAIAAATKTASEAAEAAAQAAAVVVRLTRPTVFQTHSAVKIQTVFRSYLARKALRALKGIVKLQSLIRGQLLRNFFKIPAIARPPRFLTGKEAQVIMTMISKRQLEFKKSTHRHRTSSALPSSSSPHRHYHRQQNNHHRREYDDDDVCHFEEPSYYHSAMTSFSESIDDAMHCYAVSNPSYMANTQSSKAKARSQSTPRLRPCSPSRRSLMGSINEGDYYHQRSLLPYEIDGGR</sequence>
<feature type="compositionally biased region" description="Basic residues" evidence="4">
    <location>
        <begin position="230"/>
        <end position="243"/>
    </location>
</feature>
<feature type="compositionally biased region" description="Polar residues" evidence="4">
    <location>
        <begin position="289"/>
        <end position="299"/>
    </location>
</feature>
<feature type="region of interest" description="Disordered" evidence="4">
    <location>
        <begin position="210"/>
        <end position="246"/>
    </location>
</feature>
<keyword evidence="1" id="KW-0112">Calmodulin-binding</keyword>
<evidence type="ECO:0000256" key="3">
    <source>
        <dbReference type="ARBA" id="ARBA00024378"/>
    </source>
</evidence>
<dbReference type="CDD" id="cd23767">
    <property type="entry name" value="IQCD"/>
    <property type="match status" value="1"/>
</dbReference>
<feature type="domain" description="DUF4005" evidence="5">
    <location>
        <begin position="266"/>
        <end position="317"/>
    </location>
</feature>
<comment type="similarity">
    <text evidence="2">Belongs to the IQD family.</text>
</comment>
<feature type="region of interest" description="Disordered" evidence="4">
    <location>
        <begin position="289"/>
        <end position="316"/>
    </location>
</feature>
<evidence type="ECO:0000259" key="5">
    <source>
        <dbReference type="Pfam" id="PF13178"/>
    </source>
</evidence>
<dbReference type="PANTHER" id="PTHR32295">
    <property type="entry name" value="IQ-DOMAIN 5-RELATED"/>
    <property type="match status" value="1"/>
</dbReference>
<evidence type="ECO:0000256" key="2">
    <source>
        <dbReference type="ARBA" id="ARBA00024341"/>
    </source>
</evidence>
<dbReference type="GO" id="GO:0005516">
    <property type="term" value="F:calmodulin binding"/>
    <property type="evidence" value="ECO:0007669"/>
    <property type="project" value="UniProtKB-KW"/>
</dbReference>
<dbReference type="Gene3D" id="1.20.5.190">
    <property type="match status" value="1"/>
</dbReference>
<gene>
    <name evidence="6" type="ORF">ZOSMA_95G00080</name>
</gene>
<dbReference type="AlphaFoldDB" id="A0A0K9NI25"/>
<evidence type="ECO:0000256" key="1">
    <source>
        <dbReference type="ARBA" id="ARBA00022860"/>
    </source>
</evidence>
<feature type="region of interest" description="Disordered" evidence="4">
    <location>
        <begin position="44"/>
        <end position="68"/>
    </location>
</feature>
<dbReference type="PROSITE" id="PS50096">
    <property type="entry name" value="IQ"/>
    <property type="match status" value="2"/>
</dbReference>
<dbReference type="Pfam" id="PF13178">
    <property type="entry name" value="DUF4005"/>
    <property type="match status" value="1"/>
</dbReference>
<keyword evidence="7" id="KW-1185">Reference proteome</keyword>
<evidence type="ECO:0000313" key="7">
    <source>
        <dbReference type="Proteomes" id="UP000036987"/>
    </source>
</evidence>
<protein>
    <recommendedName>
        <fullName evidence="5">DUF4005 domain-containing protein</fullName>
    </recommendedName>
</protein>
<proteinExistence type="inferred from homology"/>
<feature type="compositionally biased region" description="Low complexity" evidence="4">
    <location>
        <begin position="300"/>
        <end position="313"/>
    </location>
</feature>